<dbReference type="SUPFAM" id="SSF53067">
    <property type="entry name" value="Actin-like ATPase domain"/>
    <property type="match status" value="1"/>
</dbReference>
<dbReference type="KEGG" id="rxy:Rxyl_3030"/>
<keyword evidence="2" id="KW-0859">Xylose metabolism</keyword>
<gene>
    <name evidence="6" type="ordered locus">Rxyl_3030</name>
</gene>
<evidence type="ECO:0000256" key="4">
    <source>
        <dbReference type="ARBA" id="ARBA00022777"/>
    </source>
</evidence>
<dbReference type="InterPro" id="IPR050406">
    <property type="entry name" value="FGGY_Carb_Kinase"/>
</dbReference>
<evidence type="ECO:0000259" key="5">
    <source>
        <dbReference type="Pfam" id="PF02782"/>
    </source>
</evidence>
<dbReference type="GO" id="GO:0016301">
    <property type="term" value="F:kinase activity"/>
    <property type="evidence" value="ECO:0007669"/>
    <property type="project" value="UniProtKB-KW"/>
</dbReference>
<evidence type="ECO:0000256" key="3">
    <source>
        <dbReference type="ARBA" id="ARBA00022679"/>
    </source>
</evidence>
<sequence>MVTACWKNAIKDTSQGIWSGEGTKIRGAFIGLTARHTAAHMSRAVMEGVVFSLRESLEILRSLGVPVEEVRATGGGARSPLWRQLQADIYNTPIRRTTADEGPAYGAALLGGVAAGAYRDVQEAVASCVRLREELTEPDERRSKAYEEHYAVYRSLYAANREAMHRLSELAASSESASQ</sequence>
<dbReference type="PROSITE" id="PS00445">
    <property type="entry name" value="FGGY_KINASES_2"/>
    <property type="match status" value="1"/>
</dbReference>
<proteinExistence type="inferred from homology"/>
<dbReference type="Gene3D" id="3.30.420.40">
    <property type="match status" value="1"/>
</dbReference>
<accession>Q1ARN8</accession>
<dbReference type="InterPro" id="IPR043129">
    <property type="entry name" value="ATPase_NBD"/>
</dbReference>
<protein>
    <submittedName>
        <fullName evidence="6">Carbohydrate kinase, FGGY</fullName>
    </submittedName>
</protein>
<dbReference type="PANTHER" id="PTHR43095">
    <property type="entry name" value="SUGAR KINASE"/>
    <property type="match status" value="1"/>
</dbReference>
<evidence type="ECO:0000256" key="1">
    <source>
        <dbReference type="ARBA" id="ARBA00009156"/>
    </source>
</evidence>
<comment type="similarity">
    <text evidence="1">Belongs to the FGGY kinase family.</text>
</comment>
<dbReference type="PANTHER" id="PTHR43095:SF5">
    <property type="entry name" value="XYLULOSE KINASE"/>
    <property type="match status" value="1"/>
</dbReference>
<reference evidence="6 7" key="1">
    <citation type="submission" date="2006-06" db="EMBL/GenBank/DDBJ databases">
        <title>Complete sequence of Rubrobacter xylanophilus DSM 9941.</title>
        <authorList>
            <consortium name="US DOE Joint Genome Institute"/>
            <person name="Copeland A."/>
            <person name="Lucas S."/>
            <person name="Lapidus A."/>
            <person name="Barry K."/>
            <person name="Detter J.C."/>
            <person name="Glavina del Rio T."/>
            <person name="Hammon N."/>
            <person name="Israni S."/>
            <person name="Dalin E."/>
            <person name="Tice H."/>
            <person name="Pitluck S."/>
            <person name="Munk A.C."/>
            <person name="Brettin T."/>
            <person name="Bruce D."/>
            <person name="Han C."/>
            <person name="Tapia R."/>
            <person name="Gilna P."/>
            <person name="Schmutz J."/>
            <person name="Larimer F."/>
            <person name="Land M."/>
            <person name="Hauser L."/>
            <person name="Kyrpides N."/>
            <person name="Lykidis A."/>
            <person name="da Costa M.S."/>
            <person name="Rainey F.A."/>
            <person name="Empadinhas N."/>
            <person name="Jolivet E."/>
            <person name="Battista J.R."/>
            <person name="Richardson P."/>
        </authorList>
    </citation>
    <scope>NUCLEOTIDE SEQUENCE [LARGE SCALE GENOMIC DNA]</scope>
    <source>
        <strain evidence="7">DSM 9941 / NBRC 16129 / PRD-1</strain>
    </source>
</reference>
<dbReference type="InterPro" id="IPR018485">
    <property type="entry name" value="FGGY_C"/>
</dbReference>
<dbReference type="InterPro" id="IPR018483">
    <property type="entry name" value="Carb_kinase_FGGY_CS"/>
</dbReference>
<keyword evidence="2" id="KW-0119">Carbohydrate metabolism</keyword>
<evidence type="ECO:0000313" key="7">
    <source>
        <dbReference type="Proteomes" id="UP000006637"/>
    </source>
</evidence>
<keyword evidence="3" id="KW-0808">Transferase</keyword>
<dbReference type="GO" id="GO:0042732">
    <property type="term" value="P:D-xylose metabolic process"/>
    <property type="evidence" value="ECO:0007669"/>
    <property type="project" value="UniProtKB-KW"/>
</dbReference>
<dbReference type="STRING" id="266117.Rxyl_3030"/>
<keyword evidence="7" id="KW-1185">Reference proteome</keyword>
<dbReference type="HOGENOM" id="CLU_128761_0_0_11"/>
<feature type="domain" description="Carbohydrate kinase FGGY C-terminal" evidence="5">
    <location>
        <begin position="25"/>
        <end position="115"/>
    </location>
</feature>
<dbReference type="Pfam" id="PF02782">
    <property type="entry name" value="FGGY_C"/>
    <property type="match status" value="1"/>
</dbReference>
<dbReference type="PhylomeDB" id="Q1ARN8"/>
<evidence type="ECO:0000256" key="2">
    <source>
        <dbReference type="ARBA" id="ARBA00022629"/>
    </source>
</evidence>
<dbReference type="eggNOG" id="COG1070">
    <property type="taxonomic scope" value="Bacteria"/>
</dbReference>
<organism evidence="6 7">
    <name type="scientific">Rubrobacter xylanophilus (strain DSM 9941 / JCM 11954 / NBRC 16129 / PRD-1)</name>
    <dbReference type="NCBI Taxonomy" id="266117"/>
    <lineage>
        <taxon>Bacteria</taxon>
        <taxon>Bacillati</taxon>
        <taxon>Actinomycetota</taxon>
        <taxon>Rubrobacteria</taxon>
        <taxon>Rubrobacterales</taxon>
        <taxon>Rubrobacteraceae</taxon>
        <taxon>Rubrobacter</taxon>
    </lineage>
</organism>
<evidence type="ECO:0000313" key="6">
    <source>
        <dbReference type="EMBL" id="ABG05940.1"/>
    </source>
</evidence>
<keyword evidence="4 6" id="KW-0418">Kinase</keyword>
<dbReference type="GO" id="GO:0016773">
    <property type="term" value="F:phosphotransferase activity, alcohol group as acceptor"/>
    <property type="evidence" value="ECO:0007669"/>
    <property type="project" value="InterPro"/>
</dbReference>
<name>Q1ARN8_RUBXD</name>
<dbReference type="EMBL" id="CP000386">
    <property type="protein sequence ID" value="ABG05940.1"/>
    <property type="molecule type" value="Genomic_DNA"/>
</dbReference>
<dbReference type="Proteomes" id="UP000006637">
    <property type="component" value="Chromosome"/>
</dbReference>
<dbReference type="AlphaFoldDB" id="Q1ARN8"/>